<evidence type="ECO:0000313" key="8">
    <source>
        <dbReference type="Proteomes" id="UP001180020"/>
    </source>
</evidence>
<keyword evidence="1" id="KW-0378">Hydrolase</keyword>
<dbReference type="InterPro" id="IPR051428">
    <property type="entry name" value="Sphingo_Act-Surfact_Prot"/>
</dbReference>
<comment type="caution">
    <text evidence="7">The sequence shown here is derived from an EMBL/GenBank/DDBJ whole genome shotgun (WGS) entry which is preliminary data.</text>
</comment>
<dbReference type="EMBL" id="JAUJYO010000021">
    <property type="protein sequence ID" value="KAK1283479.1"/>
    <property type="molecule type" value="Genomic_DNA"/>
</dbReference>
<gene>
    <name evidence="7" type="ORF">QJS10_CPB21g01553</name>
</gene>
<dbReference type="GO" id="GO:0006629">
    <property type="term" value="P:lipid metabolic process"/>
    <property type="evidence" value="ECO:0007669"/>
    <property type="project" value="InterPro"/>
</dbReference>
<keyword evidence="5" id="KW-0732">Signal</keyword>
<dbReference type="Gene3D" id="1.10.225.10">
    <property type="entry name" value="Saposin-like"/>
    <property type="match status" value="2"/>
</dbReference>
<evidence type="ECO:0000256" key="2">
    <source>
        <dbReference type="ARBA" id="ARBA00023145"/>
    </source>
</evidence>
<proteinExistence type="predicted"/>
<name>A0AAV9C486_ACOCL</name>
<evidence type="ECO:0000313" key="7">
    <source>
        <dbReference type="EMBL" id="KAK1283479.1"/>
    </source>
</evidence>
<dbReference type="Pfam" id="PF03489">
    <property type="entry name" value="SapB_2"/>
    <property type="match status" value="1"/>
</dbReference>
<keyword evidence="1" id="KW-0064">Aspartyl protease</keyword>
<evidence type="ECO:0000256" key="1">
    <source>
        <dbReference type="ARBA" id="ARBA00022750"/>
    </source>
</evidence>
<sequence>MGMRVGSLVFLVLAVSWAYAEARNSMISDESVMQINNQMIETESDNSQPFKRTQKLCTLCEQYITQVVHYIGGNQTQTKFTDFLHEACSRLHLFEEQCTILVDYYASLFFMKVSLINPDCLCAKLNLCEDDICDICHQVVSEVLVKLRDPDSQLEVIEILLKACNQSHKYETECKKLVFKYGPLIMDNAERILEVTDLCGTLTFCEAGGKVPMVESFKSIVHI</sequence>
<accession>A0AAV9C486</accession>
<evidence type="ECO:0000256" key="4">
    <source>
        <dbReference type="ARBA" id="ARBA00023180"/>
    </source>
</evidence>
<reference evidence="7" key="2">
    <citation type="submission" date="2023-06" db="EMBL/GenBank/DDBJ databases">
        <authorList>
            <person name="Ma L."/>
            <person name="Liu K.-W."/>
            <person name="Li Z."/>
            <person name="Hsiao Y.-Y."/>
            <person name="Qi Y."/>
            <person name="Fu T."/>
            <person name="Tang G."/>
            <person name="Zhang D."/>
            <person name="Sun W.-H."/>
            <person name="Liu D.-K."/>
            <person name="Li Y."/>
            <person name="Chen G.-Z."/>
            <person name="Liu X.-D."/>
            <person name="Liao X.-Y."/>
            <person name="Jiang Y.-T."/>
            <person name="Yu X."/>
            <person name="Hao Y."/>
            <person name="Huang J."/>
            <person name="Zhao X.-W."/>
            <person name="Ke S."/>
            <person name="Chen Y.-Y."/>
            <person name="Wu W.-L."/>
            <person name="Hsu J.-L."/>
            <person name="Lin Y.-F."/>
            <person name="Huang M.-D."/>
            <person name="Li C.-Y."/>
            <person name="Huang L."/>
            <person name="Wang Z.-W."/>
            <person name="Zhao X."/>
            <person name="Zhong W.-Y."/>
            <person name="Peng D.-H."/>
            <person name="Ahmad S."/>
            <person name="Lan S."/>
            <person name="Zhang J.-S."/>
            <person name="Tsai W.-C."/>
            <person name="Van De Peer Y."/>
            <person name="Liu Z.-J."/>
        </authorList>
    </citation>
    <scope>NUCLEOTIDE SEQUENCE</scope>
    <source>
        <strain evidence="7">CP</strain>
        <tissue evidence="7">Leaves</tissue>
    </source>
</reference>
<reference evidence="7" key="1">
    <citation type="journal article" date="2023" name="Nat. Commun.">
        <title>Diploid and tetraploid genomes of Acorus and the evolution of monocots.</title>
        <authorList>
            <person name="Ma L."/>
            <person name="Liu K.W."/>
            <person name="Li Z."/>
            <person name="Hsiao Y.Y."/>
            <person name="Qi Y."/>
            <person name="Fu T."/>
            <person name="Tang G.D."/>
            <person name="Zhang D."/>
            <person name="Sun W.H."/>
            <person name="Liu D.K."/>
            <person name="Li Y."/>
            <person name="Chen G.Z."/>
            <person name="Liu X.D."/>
            <person name="Liao X.Y."/>
            <person name="Jiang Y.T."/>
            <person name="Yu X."/>
            <person name="Hao Y."/>
            <person name="Huang J."/>
            <person name="Zhao X.W."/>
            <person name="Ke S."/>
            <person name="Chen Y.Y."/>
            <person name="Wu W.L."/>
            <person name="Hsu J.L."/>
            <person name="Lin Y.F."/>
            <person name="Huang M.D."/>
            <person name="Li C.Y."/>
            <person name="Huang L."/>
            <person name="Wang Z.W."/>
            <person name="Zhao X."/>
            <person name="Zhong W.Y."/>
            <person name="Peng D.H."/>
            <person name="Ahmad S."/>
            <person name="Lan S."/>
            <person name="Zhang J.S."/>
            <person name="Tsai W.C."/>
            <person name="Van de Peer Y."/>
            <person name="Liu Z.J."/>
        </authorList>
    </citation>
    <scope>NUCLEOTIDE SEQUENCE</scope>
    <source>
        <strain evidence="7">CP</strain>
    </source>
</reference>
<dbReference type="InterPro" id="IPR011001">
    <property type="entry name" value="Saposin-like"/>
</dbReference>
<dbReference type="PROSITE" id="PS50015">
    <property type="entry name" value="SAP_B"/>
    <property type="match status" value="2"/>
</dbReference>
<dbReference type="AlphaFoldDB" id="A0AAV9C486"/>
<evidence type="ECO:0000259" key="6">
    <source>
        <dbReference type="PROSITE" id="PS50015"/>
    </source>
</evidence>
<dbReference type="InterPro" id="IPR008138">
    <property type="entry name" value="SapB_2"/>
</dbReference>
<dbReference type="InterPro" id="IPR007856">
    <property type="entry name" value="SapB_1"/>
</dbReference>
<keyword evidence="2" id="KW-0865">Zymogen</keyword>
<feature type="domain" description="Saposin B-type" evidence="6">
    <location>
        <begin position="53"/>
        <end position="132"/>
    </location>
</feature>
<dbReference type="SUPFAM" id="SSF47862">
    <property type="entry name" value="Saposin"/>
    <property type="match status" value="2"/>
</dbReference>
<organism evidence="7 8">
    <name type="scientific">Acorus calamus</name>
    <name type="common">Sweet flag</name>
    <dbReference type="NCBI Taxonomy" id="4465"/>
    <lineage>
        <taxon>Eukaryota</taxon>
        <taxon>Viridiplantae</taxon>
        <taxon>Streptophyta</taxon>
        <taxon>Embryophyta</taxon>
        <taxon>Tracheophyta</taxon>
        <taxon>Spermatophyta</taxon>
        <taxon>Magnoliopsida</taxon>
        <taxon>Liliopsida</taxon>
        <taxon>Acoraceae</taxon>
        <taxon>Acorus</taxon>
    </lineage>
</organism>
<dbReference type="InterPro" id="IPR008139">
    <property type="entry name" value="SaposinB_dom"/>
</dbReference>
<dbReference type="Pfam" id="PF05184">
    <property type="entry name" value="SapB_1"/>
    <property type="match status" value="2"/>
</dbReference>
<feature type="domain" description="Saposin B-type" evidence="6">
    <location>
        <begin position="133"/>
        <end position="209"/>
    </location>
</feature>
<evidence type="ECO:0000256" key="3">
    <source>
        <dbReference type="ARBA" id="ARBA00023157"/>
    </source>
</evidence>
<dbReference type="GO" id="GO:0004190">
    <property type="term" value="F:aspartic-type endopeptidase activity"/>
    <property type="evidence" value="ECO:0007669"/>
    <property type="project" value="UniProtKB-KW"/>
</dbReference>
<protein>
    <recommendedName>
        <fullName evidence="6">Saposin B-type domain-containing protein</fullName>
    </recommendedName>
</protein>
<keyword evidence="3" id="KW-1015">Disulfide bond</keyword>
<feature type="signal peptide" evidence="5">
    <location>
        <begin position="1"/>
        <end position="22"/>
    </location>
</feature>
<keyword evidence="1" id="KW-0645">Protease</keyword>
<dbReference type="PANTHER" id="PTHR11480">
    <property type="entry name" value="SAPOSIN-RELATED"/>
    <property type="match status" value="1"/>
</dbReference>
<dbReference type="SMART" id="SM00741">
    <property type="entry name" value="SapB"/>
    <property type="match status" value="2"/>
</dbReference>
<evidence type="ECO:0000256" key="5">
    <source>
        <dbReference type="SAM" id="SignalP"/>
    </source>
</evidence>
<dbReference type="Proteomes" id="UP001180020">
    <property type="component" value="Unassembled WGS sequence"/>
</dbReference>
<feature type="chain" id="PRO_5044012577" description="Saposin B-type domain-containing protein" evidence="5">
    <location>
        <begin position="23"/>
        <end position="223"/>
    </location>
</feature>
<keyword evidence="4" id="KW-0325">Glycoprotein</keyword>
<dbReference type="PANTHER" id="PTHR11480:SF3">
    <property type="entry name" value="BCDNA.GH08312"/>
    <property type="match status" value="1"/>
</dbReference>
<keyword evidence="8" id="KW-1185">Reference proteome</keyword>